<gene>
    <name evidence="1" type="ORF">DCBHLPFO_00255</name>
    <name evidence="2" type="ORF">V2E25_01120</name>
</gene>
<dbReference type="Proteomes" id="UP001432074">
    <property type="component" value="Chromosome"/>
</dbReference>
<organism evidence="1 3">
    <name type="scientific">Mycoplasmopsis arginini</name>
    <name type="common">Mycoplasma arginini</name>
    <dbReference type="NCBI Taxonomy" id="2094"/>
    <lineage>
        <taxon>Bacteria</taxon>
        <taxon>Bacillati</taxon>
        <taxon>Mycoplasmatota</taxon>
        <taxon>Mycoplasmoidales</taxon>
        <taxon>Metamycoplasmataceae</taxon>
        <taxon>Mycoplasmopsis</taxon>
    </lineage>
</organism>
<dbReference type="RefSeq" id="WP_129694522.1">
    <property type="nucleotide sequence ID" value="NZ_CP143577.1"/>
</dbReference>
<proteinExistence type="predicted"/>
<dbReference type="Proteomes" id="UP001162175">
    <property type="component" value="Unassembled WGS sequence"/>
</dbReference>
<name>A0AA43QYQ9_MYCAR</name>
<evidence type="ECO:0000313" key="3">
    <source>
        <dbReference type="Proteomes" id="UP001162175"/>
    </source>
</evidence>
<evidence type="ECO:0000313" key="1">
    <source>
        <dbReference type="EMBL" id="MDI3349676.1"/>
    </source>
</evidence>
<keyword evidence="4" id="KW-1185">Reference proteome</keyword>
<evidence type="ECO:0000313" key="2">
    <source>
        <dbReference type="EMBL" id="WVN22182.1"/>
    </source>
</evidence>
<reference evidence="1" key="1">
    <citation type="submission" date="2022-11" db="EMBL/GenBank/DDBJ databases">
        <title>Draft genome of Mycoplasma arginini isolated from fly.</title>
        <authorList>
            <person name="Severgnini M."/>
            <person name="Gioia G."/>
            <person name="Cremonesi P."/>
            <person name="Moroni P."/>
            <person name="Addis M.F."/>
            <person name="Castiglioni B."/>
        </authorList>
    </citation>
    <scope>NUCLEOTIDE SEQUENCE</scope>
    <source>
        <strain evidence="1">QMP CG1-1632</strain>
    </source>
</reference>
<dbReference type="EMBL" id="CP143577">
    <property type="protein sequence ID" value="WVN22182.1"/>
    <property type="molecule type" value="Genomic_DNA"/>
</dbReference>
<dbReference type="EMBL" id="JAPFAR010000086">
    <property type="protein sequence ID" value="MDI3349676.1"/>
    <property type="molecule type" value="Genomic_DNA"/>
</dbReference>
<accession>A0AA43QYQ9</accession>
<sequence length="248" mass="29250">MKNHYVSQFIIRRFSNAINVFDVHTGRIDESKRPHKVFYKDDIYDEEIEKLVNFNIESRVSNILNNKILVDGDVVLTRTELETLKRYMLICSVRTQSEDQFCGILKSFEHNAEHYINVYREYSFLKKTKDLNLSNNELYLRTLKVFAKTNNIRDIALNPLATREMLAWAMPFLESYIAFWDTPKDKEYILTDCGMCSEYEGFHMITGGIDISKMSYILKQIKSGKYQYGELMASCSVMFENYNYDLKN</sequence>
<protein>
    <submittedName>
        <fullName evidence="2">DUF4238 domain-containing protein</fullName>
    </submittedName>
</protein>
<evidence type="ECO:0000313" key="4">
    <source>
        <dbReference type="Proteomes" id="UP001432074"/>
    </source>
</evidence>
<reference evidence="2" key="2">
    <citation type="submission" date="2024-01" db="EMBL/GenBank/DDBJ databases">
        <title>Complete genome sequence of Mycoplasma arginini type strain G 230.</title>
        <authorList>
            <person name="Spergser J."/>
        </authorList>
    </citation>
    <scope>NUCLEOTIDE SEQUENCE</scope>
    <source>
        <strain evidence="2">NCTC 10129</strain>
    </source>
</reference>
<dbReference type="AlphaFoldDB" id="A0AA43QYQ9"/>
<dbReference type="Pfam" id="PF14022">
    <property type="entry name" value="DUF4238"/>
    <property type="match status" value="1"/>
</dbReference>
<dbReference type="InterPro" id="IPR025332">
    <property type="entry name" value="DUF4238"/>
</dbReference>